<dbReference type="Proteomes" id="UP000241474">
    <property type="component" value="Segment"/>
</dbReference>
<evidence type="ECO:0000313" key="1">
    <source>
        <dbReference type="EMBL" id="AKI78808.1"/>
    </source>
</evidence>
<reference evidence="1 2" key="1">
    <citation type="submission" date="2014-10" db="EMBL/GenBank/DDBJ databases">
        <title>Pan-genome analysis of Brazilian lineage A amoebal mimiviruses.</title>
        <authorList>
            <person name="Assis F.L."/>
            <person name="Abrahao J.S."/>
            <person name="Kroon E.G."/>
            <person name="Dornas F.P."/>
            <person name="Andrade K.R."/>
            <person name="Borato P.V.M."/>
            <person name="Pilotto M.R."/>
            <person name="Benamar S."/>
            <person name="LaScola B."/>
            <person name="Colson P."/>
        </authorList>
    </citation>
    <scope>NUCLEOTIDE SEQUENCE [LARGE SCALE GENOMIC DNA]</scope>
    <source>
        <strain evidence="1 2">Oyster</strain>
    </source>
</reference>
<dbReference type="Pfam" id="PF19164">
    <property type="entry name" value="DUF5846"/>
    <property type="match status" value="1"/>
</dbReference>
<proteinExistence type="predicted"/>
<sequence length="182" mass="20767">MAKYYLIHGVVEDKPEKIVKILSDGYLFASSYSTQQGFSGIPLDYVYFSLLGDVNVSMGGFKFILSTKILYKRSFRYALNWVGSDINRTIKVNYRYDNVDKVLDEINTHITNGTYSLSPSIDTLHEIILKKKVNLHRYLVAVSDGNYLTPEITDYLKTNYPNVKILTETPSSADKLSEILEK</sequence>
<organism evidence="1 2">
    <name type="scientific">Acanthamoeba polyphaga mimivirus</name>
    <name type="common">APMV</name>
    <dbReference type="NCBI Taxonomy" id="212035"/>
    <lineage>
        <taxon>Viruses</taxon>
        <taxon>Varidnaviria</taxon>
        <taxon>Bamfordvirae</taxon>
        <taxon>Nucleocytoviricota</taxon>
        <taxon>Megaviricetes</taxon>
        <taxon>Imitervirales</taxon>
        <taxon>Mimiviridae</taxon>
        <taxon>Megamimivirinae</taxon>
        <taxon>Mimivirus</taxon>
        <taxon>Mimivirus bradfordmassiliense</taxon>
    </lineage>
</organism>
<protein>
    <submittedName>
        <fullName evidence="1">Uncharacterized protein</fullName>
    </submittedName>
</protein>
<organismHost>
    <name type="scientific">Acanthamoeba polyphaga</name>
    <name type="common">Amoeba</name>
    <dbReference type="NCBI Taxonomy" id="5757"/>
</organismHost>
<dbReference type="EMBL" id="KM982401">
    <property type="protein sequence ID" value="AKI78808.1"/>
    <property type="molecule type" value="Genomic_DNA"/>
</dbReference>
<name>A0A0G2XZP7_MIMIV</name>
<dbReference type="InterPro" id="IPR043886">
    <property type="entry name" value="DUF5846"/>
</dbReference>
<evidence type="ECO:0000313" key="2">
    <source>
        <dbReference type="Proteomes" id="UP000241474"/>
    </source>
</evidence>
<accession>A0A0G2XZP7</accession>